<accession>A0A8J6U031</accession>
<feature type="transmembrane region" description="Helical" evidence="1">
    <location>
        <begin position="7"/>
        <end position="25"/>
    </location>
</feature>
<name>A0A8J6U031_9FLAO</name>
<evidence type="ECO:0000313" key="2">
    <source>
        <dbReference type="EMBL" id="MBC9812953.1"/>
    </source>
</evidence>
<dbReference type="EMBL" id="JACVEL010000006">
    <property type="protein sequence ID" value="MBC9812953.1"/>
    <property type="molecule type" value="Genomic_DNA"/>
</dbReference>
<evidence type="ECO:0000256" key="1">
    <source>
        <dbReference type="SAM" id="Phobius"/>
    </source>
</evidence>
<evidence type="ECO:0000313" key="3">
    <source>
        <dbReference type="Proteomes" id="UP000652681"/>
    </source>
</evidence>
<keyword evidence="1" id="KW-0812">Transmembrane</keyword>
<keyword evidence="3" id="KW-1185">Reference proteome</keyword>
<dbReference type="RefSeq" id="WP_163492519.1">
    <property type="nucleotide sequence ID" value="NZ_JACVEL010000006.1"/>
</dbReference>
<dbReference type="Proteomes" id="UP000652681">
    <property type="component" value="Unassembled WGS sequence"/>
</dbReference>
<keyword evidence="1" id="KW-1133">Transmembrane helix</keyword>
<protein>
    <submittedName>
        <fullName evidence="2">Uncharacterized protein</fullName>
    </submittedName>
</protein>
<sequence length="75" mass="9275">MKIYNKFMIYMWLVITVVLVVFITYKSLAEGFNRWGFMYVFALVAFLAFLMRRYMSRRVEKHMKFLEEQEKSKKK</sequence>
<proteinExistence type="predicted"/>
<feature type="transmembrane region" description="Helical" evidence="1">
    <location>
        <begin position="37"/>
        <end position="55"/>
    </location>
</feature>
<organism evidence="2 3">
    <name type="scientific">Taishania pollutisoli</name>
    <dbReference type="NCBI Taxonomy" id="2766479"/>
    <lineage>
        <taxon>Bacteria</taxon>
        <taxon>Pseudomonadati</taxon>
        <taxon>Bacteroidota</taxon>
        <taxon>Flavobacteriia</taxon>
        <taxon>Flavobacteriales</taxon>
        <taxon>Crocinitomicaceae</taxon>
        <taxon>Taishania</taxon>
    </lineage>
</organism>
<reference evidence="2" key="1">
    <citation type="submission" date="2020-09" db="EMBL/GenBank/DDBJ databases">
        <title>Taishania pollutisoli gen. nov., sp. nov., Isolated from Tetrabromobisphenol A-Contaminated Soil.</title>
        <authorList>
            <person name="Chen Q."/>
        </authorList>
    </citation>
    <scope>NUCLEOTIDE SEQUENCE</scope>
    <source>
        <strain evidence="2">CZZ-1</strain>
    </source>
</reference>
<dbReference type="AlphaFoldDB" id="A0A8J6U031"/>
<keyword evidence="1" id="KW-0472">Membrane</keyword>
<gene>
    <name evidence="2" type="ORF">H9Y05_10775</name>
</gene>
<comment type="caution">
    <text evidence="2">The sequence shown here is derived from an EMBL/GenBank/DDBJ whole genome shotgun (WGS) entry which is preliminary data.</text>
</comment>